<dbReference type="EMBL" id="AP024601">
    <property type="protein sequence ID" value="BCU83360.1"/>
    <property type="molecule type" value="Genomic_DNA"/>
</dbReference>
<keyword evidence="2" id="KW-1185">Reference proteome</keyword>
<dbReference type="AlphaFoldDB" id="A0A8D5UHH5"/>
<sequence>MNIKWRTLLSLTLIVVLLTGCSAIMNGVAQVAAVKPQPKKLTMEEVLSKAEQHLNQNGARYQVSTYLNMHFKGPKALHEENGEFSSTLKFQGNTDMSNDPRSFYAEGTFYAKSIEGFNEKKDEEPIKVFHDGERLYMGSEEDWRTIMDNSDNPTRGIFPHPAFPLHKMDDLSGQWAAWKKSKMIQMTETDQAYIIELKLDENADMAAQDAYLNDVKPYIDKMKEEIGEDAKEHRFKSLTQTITIDKNTFVPKEMTYELHAVLPLEADNGVSAKVNFIHRFEATWKGKHPGKIQVPEDVKNNAEEVTDIW</sequence>
<dbReference type="RefSeq" id="WP_212773582.1">
    <property type="nucleotide sequence ID" value="NZ_AP024601.1"/>
</dbReference>
<accession>A0A8D5UHH5</accession>
<proteinExistence type="predicted"/>
<dbReference type="InterPro" id="IPR046720">
    <property type="entry name" value="DUF6612"/>
</dbReference>
<protein>
    <recommendedName>
        <fullName evidence="3">Lipoprotein</fullName>
    </recommendedName>
</protein>
<organism evidence="1 2">
    <name type="scientific">Polycladomyces abyssicola</name>
    <dbReference type="NCBI Taxonomy" id="1125966"/>
    <lineage>
        <taxon>Bacteria</taxon>
        <taxon>Bacillati</taxon>
        <taxon>Bacillota</taxon>
        <taxon>Bacilli</taxon>
        <taxon>Bacillales</taxon>
        <taxon>Thermoactinomycetaceae</taxon>
        <taxon>Polycladomyces</taxon>
    </lineage>
</organism>
<dbReference type="PROSITE" id="PS51257">
    <property type="entry name" value="PROKAR_LIPOPROTEIN"/>
    <property type="match status" value="1"/>
</dbReference>
<dbReference type="Pfam" id="PF20316">
    <property type="entry name" value="DUF6612"/>
    <property type="match status" value="1"/>
</dbReference>
<dbReference type="KEGG" id="pabs:JIR001_31430"/>
<gene>
    <name evidence="1" type="ORF">JIR001_31430</name>
</gene>
<evidence type="ECO:0000313" key="2">
    <source>
        <dbReference type="Proteomes" id="UP000677436"/>
    </source>
</evidence>
<reference evidence="1" key="1">
    <citation type="journal article" date="2013" name="Int. J. Syst. Evol. Microbiol.">
        <title>Polycladomyces abyssicola gen. nov., sp. nov., a thermophilic filamentous bacterium isolated from hemipelagic sediment.</title>
        <authorList>
            <person name="Tsubouchi T."/>
            <person name="Shimane Y."/>
            <person name="Mori K."/>
            <person name="Usui K."/>
            <person name="Hiraki T."/>
            <person name="Tame A."/>
            <person name="Uematsu K."/>
            <person name="Maruyama T."/>
            <person name="Hatada Y."/>
        </authorList>
    </citation>
    <scope>NUCLEOTIDE SEQUENCE</scope>
    <source>
        <strain evidence="1">JIR-001</strain>
    </source>
</reference>
<dbReference type="Proteomes" id="UP000677436">
    <property type="component" value="Chromosome"/>
</dbReference>
<evidence type="ECO:0008006" key="3">
    <source>
        <dbReference type="Google" id="ProtNLM"/>
    </source>
</evidence>
<reference evidence="1" key="2">
    <citation type="journal article" date="2021" name="Microbiol. Resour. Announc.">
        <title>Complete Genome Sequence of Polycladomyces abyssicola JIR-001T, Isolated from Hemipelagic Sediment in Deep Seawater.</title>
        <authorList>
            <person name="Tsubouchi T."/>
            <person name="Kaneko Y."/>
        </authorList>
    </citation>
    <scope>NUCLEOTIDE SEQUENCE</scope>
    <source>
        <strain evidence="1">JIR-001</strain>
    </source>
</reference>
<evidence type="ECO:0000313" key="1">
    <source>
        <dbReference type="EMBL" id="BCU83360.1"/>
    </source>
</evidence>
<name>A0A8D5UHH5_9BACL</name>